<organism evidence="1 2">
    <name type="scientific">Paenibacillus medicaginis</name>
    <dbReference type="NCBI Taxonomy" id="1470560"/>
    <lineage>
        <taxon>Bacteria</taxon>
        <taxon>Bacillati</taxon>
        <taxon>Bacillota</taxon>
        <taxon>Bacilli</taxon>
        <taxon>Bacillales</taxon>
        <taxon>Paenibacillaceae</taxon>
        <taxon>Paenibacillus</taxon>
    </lineage>
</organism>
<dbReference type="Proteomes" id="UP001580430">
    <property type="component" value="Unassembled WGS sequence"/>
</dbReference>
<evidence type="ECO:0000313" key="2">
    <source>
        <dbReference type="Proteomes" id="UP001580430"/>
    </source>
</evidence>
<comment type="caution">
    <text evidence="1">The sequence shown here is derived from an EMBL/GenBank/DDBJ whole genome shotgun (WGS) entry which is preliminary data.</text>
</comment>
<accession>A0ABV5BYB2</accession>
<name>A0ABV5BYB2_9BACL</name>
<sequence length="41" mass="4783">MFSQYGELCTEVYNLTKPAGYQYNRKPEYAGQMITYEAVKP</sequence>
<protein>
    <submittedName>
        <fullName evidence="1">Uncharacterized protein</fullName>
    </submittedName>
</protein>
<gene>
    <name evidence="1" type="ORF">ACE5LO_07610</name>
</gene>
<proteinExistence type="predicted"/>
<dbReference type="EMBL" id="JBHIRY010000005">
    <property type="protein sequence ID" value="MFB5760260.1"/>
    <property type="molecule type" value="Genomic_DNA"/>
</dbReference>
<evidence type="ECO:0000313" key="1">
    <source>
        <dbReference type="EMBL" id="MFB5760260.1"/>
    </source>
</evidence>
<dbReference type="RefSeq" id="WP_375519434.1">
    <property type="nucleotide sequence ID" value="NZ_JBHIRY010000005.1"/>
</dbReference>
<reference evidence="1 2" key="1">
    <citation type="submission" date="2024-09" db="EMBL/GenBank/DDBJ databases">
        <title>Paenibacillus zeirhizospherea sp. nov., isolated from surface of the maize (Zea mays) roots in a horticulture field, Hungary.</title>
        <authorList>
            <person name="Marton D."/>
            <person name="Farkas M."/>
            <person name="Bedics A."/>
            <person name="Toth E."/>
            <person name="Tancsics A."/>
            <person name="Boka K."/>
            <person name="Marati G."/>
            <person name="Kriszt B."/>
            <person name="Cserhati M."/>
        </authorList>
    </citation>
    <scope>NUCLEOTIDE SEQUENCE [LARGE SCALE GENOMIC DNA]</scope>
    <source>
        <strain evidence="1 2">JCM 18446</strain>
    </source>
</reference>
<keyword evidence="2" id="KW-1185">Reference proteome</keyword>